<dbReference type="InterPro" id="IPR002611">
    <property type="entry name" value="IstB_ATP-bd"/>
</dbReference>
<gene>
    <name evidence="2" type="ORF">DR950_10305</name>
</gene>
<name>A0A373A3Y9_9ACTN</name>
<dbReference type="Proteomes" id="UP000263377">
    <property type="component" value="Unassembled WGS sequence"/>
</dbReference>
<keyword evidence="3" id="KW-1185">Reference proteome</keyword>
<dbReference type="GO" id="GO:0005524">
    <property type="term" value="F:ATP binding"/>
    <property type="evidence" value="ECO:0007669"/>
    <property type="project" value="InterPro"/>
</dbReference>
<dbReference type="EMBL" id="QVIG01000001">
    <property type="protein sequence ID" value="RGD62781.1"/>
    <property type="molecule type" value="Genomic_DNA"/>
</dbReference>
<comment type="caution">
    <text evidence="2">The sequence shown here is derived from an EMBL/GenBank/DDBJ whole genome shotgun (WGS) entry which is preliminary data.</text>
</comment>
<dbReference type="AlphaFoldDB" id="A0A373A3Y9"/>
<proteinExistence type="predicted"/>
<organism evidence="2 3">
    <name type="scientific">Kitasatospora xanthocidica</name>
    <dbReference type="NCBI Taxonomy" id="83382"/>
    <lineage>
        <taxon>Bacteria</taxon>
        <taxon>Bacillati</taxon>
        <taxon>Actinomycetota</taxon>
        <taxon>Actinomycetes</taxon>
        <taxon>Kitasatosporales</taxon>
        <taxon>Streptomycetaceae</taxon>
        <taxon>Kitasatospora</taxon>
    </lineage>
</organism>
<feature type="domain" description="IstB-like ATP-binding" evidence="1">
    <location>
        <begin position="7"/>
        <end position="69"/>
    </location>
</feature>
<accession>A0A373A3Y9</accession>
<evidence type="ECO:0000313" key="2">
    <source>
        <dbReference type="EMBL" id="RGD62781.1"/>
    </source>
</evidence>
<protein>
    <recommendedName>
        <fullName evidence="1">IstB-like ATP-binding domain-containing protein</fullName>
    </recommendedName>
</protein>
<dbReference type="Pfam" id="PF01695">
    <property type="entry name" value="IstB_IS21"/>
    <property type="match status" value="1"/>
</dbReference>
<sequence length="78" mass="8773">MLCPGTRLPFQIFTEREECKATTVAANSPSTEWDKAFGDARLRPAIADRITFCCTLIQIDTDSYRYQAPREGLFAAPK</sequence>
<dbReference type="Gene3D" id="3.40.50.300">
    <property type="entry name" value="P-loop containing nucleotide triphosphate hydrolases"/>
    <property type="match status" value="1"/>
</dbReference>
<reference evidence="2 3" key="1">
    <citation type="submission" date="2018-08" db="EMBL/GenBank/DDBJ databases">
        <title>Diversity &amp; Physiological Properties of Lignin-Decomposing Actinobacteria from Soil.</title>
        <authorList>
            <person name="Roh S.G."/>
            <person name="Kim S.B."/>
        </authorList>
    </citation>
    <scope>NUCLEOTIDE SEQUENCE [LARGE SCALE GENOMIC DNA]</scope>
    <source>
        <strain evidence="2 3">MMS17-GH009</strain>
    </source>
</reference>
<evidence type="ECO:0000313" key="3">
    <source>
        <dbReference type="Proteomes" id="UP000263377"/>
    </source>
</evidence>
<evidence type="ECO:0000259" key="1">
    <source>
        <dbReference type="Pfam" id="PF01695"/>
    </source>
</evidence>
<dbReference type="InterPro" id="IPR027417">
    <property type="entry name" value="P-loop_NTPase"/>
</dbReference>